<proteinExistence type="predicted"/>
<evidence type="ECO:0000313" key="1">
    <source>
        <dbReference type="EMBL" id="KIM36569.1"/>
    </source>
</evidence>
<dbReference type="SUPFAM" id="SSF52047">
    <property type="entry name" value="RNI-like"/>
    <property type="match status" value="1"/>
</dbReference>
<dbReference type="HOGENOM" id="CLU_711850_0_0_1"/>
<accession>A0A0C3BWW5</accession>
<keyword evidence="2" id="KW-1185">Reference proteome</keyword>
<dbReference type="InterPro" id="IPR032675">
    <property type="entry name" value="LRR_dom_sf"/>
</dbReference>
<organism evidence="1 2">
    <name type="scientific">Hebeloma cylindrosporum</name>
    <dbReference type="NCBI Taxonomy" id="76867"/>
    <lineage>
        <taxon>Eukaryota</taxon>
        <taxon>Fungi</taxon>
        <taxon>Dikarya</taxon>
        <taxon>Basidiomycota</taxon>
        <taxon>Agaricomycotina</taxon>
        <taxon>Agaricomycetes</taxon>
        <taxon>Agaricomycetidae</taxon>
        <taxon>Agaricales</taxon>
        <taxon>Agaricineae</taxon>
        <taxon>Hymenogastraceae</taxon>
        <taxon>Hebeloma</taxon>
    </lineage>
</organism>
<dbReference type="EMBL" id="KN831804">
    <property type="protein sequence ID" value="KIM36569.1"/>
    <property type="molecule type" value="Genomic_DNA"/>
</dbReference>
<gene>
    <name evidence="1" type="ORF">M413DRAFT_289150</name>
</gene>
<dbReference type="OrthoDB" id="3232239at2759"/>
<reference evidence="1 2" key="1">
    <citation type="submission" date="2014-04" db="EMBL/GenBank/DDBJ databases">
        <authorList>
            <consortium name="DOE Joint Genome Institute"/>
            <person name="Kuo A."/>
            <person name="Gay G."/>
            <person name="Dore J."/>
            <person name="Kohler A."/>
            <person name="Nagy L.G."/>
            <person name="Floudas D."/>
            <person name="Copeland A."/>
            <person name="Barry K.W."/>
            <person name="Cichocki N."/>
            <person name="Veneault-Fourrey C."/>
            <person name="LaButti K."/>
            <person name="Lindquist E.A."/>
            <person name="Lipzen A."/>
            <person name="Lundell T."/>
            <person name="Morin E."/>
            <person name="Murat C."/>
            <person name="Sun H."/>
            <person name="Tunlid A."/>
            <person name="Henrissat B."/>
            <person name="Grigoriev I.V."/>
            <person name="Hibbett D.S."/>
            <person name="Martin F."/>
            <person name="Nordberg H.P."/>
            <person name="Cantor M.N."/>
            <person name="Hua S.X."/>
        </authorList>
    </citation>
    <scope>NUCLEOTIDE SEQUENCE [LARGE SCALE GENOMIC DNA]</scope>
    <source>
        <strain evidence="2">h7</strain>
    </source>
</reference>
<dbReference type="AlphaFoldDB" id="A0A0C3BWW5"/>
<protein>
    <recommendedName>
        <fullName evidence="3">F-box domain-containing protein</fullName>
    </recommendedName>
</protein>
<dbReference type="Proteomes" id="UP000053424">
    <property type="component" value="Unassembled WGS sequence"/>
</dbReference>
<dbReference type="Gene3D" id="3.80.10.10">
    <property type="entry name" value="Ribonuclease Inhibitor"/>
    <property type="match status" value="1"/>
</dbReference>
<name>A0A0C3BWW5_HEBCY</name>
<evidence type="ECO:0008006" key="3">
    <source>
        <dbReference type="Google" id="ProtNLM"/>
    </source>
</evidence>
<sequence length="388" mass="44394">MADLSRLPLDLYRPIVSYLPGNHDLLTLCATSREWWFESHRALFRHVKLRGGNRLKSWTKTILNSPRITPLTHAITLPTRATLTQSEKVALAEALSKLVNLQELYISHTMTLCSLDAYIDPWMLECCTKELRVFHNELEEFEAGFEAYSLFFGDHPQISHLYWAREEDTTPIDMEVLRNLTIVHLKNWRVLNILSPRRISRIRIGTVHAGLEISAFATSLSQFKDSLTHLSVTIRDLTGMRLDYAMFSITTGLRLLGNSLPKLRFLYLSGGHILKYALWRAQANQLVEALSTFRGLDTVSLDISEPRMQSHTWLCDMDMLEDPASCRKFVERFMESCPRLHRLAIGPLGIHCQKKWGGSGSPCYVRRPGGRVEFEGFDIINSDSWAGM</sequence>
<reference evidence="2" key="2">
    <citation type="submission" date="2015-01" db="EMBL/GenBank/DDBJ databases">
        <title>Evolutionary Origins and Diversification of the Mycorrhizal Mutualists.</title>
        <authorList>
            <consortium name="DOE Joint Genome Institute"/>
            <consortium name="Mycorrhizal Genomics Consortium"/>
            <person name="Kohler A."/>
            <person name="Kuo A."/>
            <person name="Nagy L.G."/>
            <person name="Floudas D."/>
            <person name="Copeland A."/>
            <person name="Barry K.W."/>
            <person name="Cichocki N."/>
            <person name="Veneault-Fourrey C."/>
            <person name="LaButti K."/>
            <person name="Lindquist E.A."/>
            <person name="Lipzen A."/>
            <person name="Lundell T."/>
            <person name="Morin E."/>
            <person name="Murat C."/>
            <person name="Riley R."/>
            <person name="Ohm R."/>
            <person name="Sun H."/>
            <person name="Tunlid A."/>
            <person name="Henrissat B."/>
            <person name="Grigoriev I.V."/>
            <person name="Hibbett D.S."/>
            <person name="Martin F."/>
        </authorList>
    </citation>
    <scope>NUCLEOTIDE SEQUENCE [LARGE SCALE GENOMIC DNA]</scope>
    <source>
        <strain evidence="2">h7</strain>
    </source>
</reference>
<evidence type="ECO:0000313" key="2">
    <source>
        <dbReference type="Proteomes" id="UP000053424"/>
    </source>
</evidence>